<proteinExistence type="predicted"/>
<dbReference type="RefSeq" id="WP_169969577.1">
    <property type="nucleotide sequence ID" value="NZ_JABDSR010000008.1"/>
</dbReference>
<protein>
    <submittedName>
        <fullName evidence="1">Uncharacterized protein</fullName>
    </submittedName>
</protein>
<sequence>MKLKRTIAASLKENEKIQVPDGELWVGYIDNNMVVEIVGAGTSKVGHWGYGHALANASFSKPTNIDTGRTRRFYATPGSQIAVEFSNTFTATFAFTCLVFDISKEVSNV</sequence>
<evidence type="ECO:0000313" key="1">
    <source>
        <dbReference type="EMBL" id="NMW85506.1"/>
    </source>
</evidence>
<reference evidence="1" key="1">
    <citation type="submission" date="2020-04" db="EMBL/GenBank/DDBJ databases">
        <title>Peptoniphilus sp. nov. isolated from swine feces.</title>
        <authorList>
            <person name="Ryu S.W."/>
        </authorList>
    </citation>
    <scope>NUCLEOTIDE SEQUENCE [LARGE SCALE GENOMIC DNA]</scope>
    <source>
        <strain evidence="1">AGMB00490</strain>
    </source>
</reference>
<accession>A0A848RK10</accession>
<comment type="caution">
    <text evidence="1">The sequence shown here is derived from an EMBL/GenBank/DDBJ whole genome shotgun (WGS) entry which is preliminary data.</text>
</comment>
<evidence type="ECO:0000313" key="2">
    <source>
        <dbReference type="Proteomes" id="UP000568273"/>
    </source>
</evidence>
<gene>
    <name evidence="1" type="ORF">HKO22_07140</name>
</gene>
<dbReference type="AlphaFoldDB" id="A0A848RK10"/>
<name>A0A848RK10_9FIRM</name>
<dbReference type="Proteomes" id="UP000568273">
    <property type="component" value="Unassembled WGS sequence"/>
</dbReference>
<organism evidence="1 2">
    <name type="scientific">Peptoniphilus faecalis</name>
    <dbReference type="NCBI Taxonomy" id="2731255"/>
    <lineage>
        <taxon>Bacteria</taxon>
        <taxon>Bacillati</taxon>
        <taxon>Bacillota</taxon>
        <taxon>Tissierellia</taxon>
        <taxon>Tissierellales</taxon>
        <taxon>Peptoniphilaceae</taxon>
        <taxon>Peptoniphilus</taxon>
    </lineage>
</organism>
<dbReference type="EMBL" id="JABDSR010000008">
    <property type="protein sequence ID" value="NMW85506.1"/>
    <property type="molecule type" value="Genomic_DNA"/>
</dbReference>
<keyword evidence="2" id="KW-1185">Reference proteome</keyword>